<dbReference type="RefSeq" id="WP_147713586.1">
    <property type="nucleotide sequence ID" value="NZ_VKAD01000001.1"/>
</dbReference>
<dbReference type="EMBL" id="VKAD01000001">
    <property type="protein sequence ID" value="TXR54188.1"/>
    <property type="molecule type" value="Genomic_DNA"/>
</dbReference>
<keyword evidence="5 6" id="KW-0472">Membrane</keyword>
<evidence type="ECO:0000256" key="4">
    <source>
        <dbReference type="ARBA" id="ARBA00022989"/>
    </source>
</evidence>
<feature type="transmembrane region" description="Helical" evidence="6">
    <location>
        <begin position="143"/>
        <end position="163"/>
    </location>
</feature>
<gene>
    <name evidence="7" type="ORF">FME95_06535</name>
</gene>
<keyword evidence="2" id="KW-1003">Cell membrane</keyword>
<dbReference type="GO" id="GO:0015171">
    <property type="term" value="F:amino acid transmembrane transporter activity"/>
    <property type="evidence" value="ECO:0007669"/>
    <property type="project" value="TreeGrafter"/>
</dbReference>
<dbReference type="OrthoDB" id="5638726at2"/>
<evidence type="ECO:0000256" key="6">
    <source>
        <dbReference type="SAM" id="Phobius"/>
    </source>
</evidence>
<dbReference type="Proteomes" id="UP000321764">
    <property type="component" value="Unassembled WGS sequence"/>
</dbReference>
<feature type="transmembrane region" description="Helical" evidence="6">
    <location>
        <begin position="111"/>
        <end position="137"/>
    </location>
</feature>
<evidence type="ECO:0000313" key="7">
    <source>
        <dbReference type="EMBL" id="TXR54188.1"/>
    </source>
</evidence>
<feature type="transmembrane region" description="Helical" evidence="6">
    <location>
        <begin position="175"/>
        <end position="197"/>
    </location>
</feature>
<organism evidence="7 8">
    <name type="scientific">Reinekea thalattae</name>
    <dbReference type="NCBI Taxonomy" id="2593301"/>
    <lineage>
        <taxon>Bacteria</taxon>
        <taxon>Pseudomonadati</taxon>
        <taxon>Pseudomonadota</taxon>
        <taxon>Gammaproteobacteria</taxon>
        <taxon>Oceanospirillales</taxon>
        <taxon>Saccharospirillaceae</taxon>
        <taxon>Reinekea</taxon>
    </lineage>
</organism>
<dbReference type="PANTHER" id="PTHR30086">
    <property type="entry name" value="ARGININE EXPORTER PROTEIN ARGO"/>
    <property type="match status" value="1"/>
</dbReference>
<reference evidence="7 8" key="1">
    <citation type="submission" date="2019-07" db="EMBL/GenBank/DDBJ databases">
        <title>Reinekea sp. strain SSH23 genome sequencing and assembly.</title>
        <authorList>
            <person name="Kim I."/>
        </authorList>
    </citation>
    <scope>NUCLEOTIDE SEQUENCE [LARGE SCALE GENOMIC DNA]</scope>
    <source>
        <strain evidence="7 8">SSH23</strain>
    </source>
</reference>
<accession>A0A5C8ZAH7</accession>
<dbReference type="AlphaFoldDB" id="A0A5C8ZAH7"/>
<evidence type="ECO:0000256" key="2">
    <source>
        <dbReference type="ARBA" id="ARBA00022475"/>
    </source>
</evidence>
<evidence type="ECO:0000256" key="3">
    <source>
        <dbReference type="ARBA" id="ARBA00022692"/>
    </source>
</evidence>
<dbReference type="InterPro" id="IPR001123">
    <property type="entry name" value="LeuE-type"/>
</dbReference>
<feature type="transmembrane region" description="Helical" evidence="6">
    <location>
        <begin position="36"/>
        <end position="58"/>
    </location>
</feature>
<evidence type="ECO:0000256" key="1">
    <source>
        <dbReference type="ARBA" id="ARBA00004651"/>
    </source>
</evidence>
<evidence type="ECO:0000313" key="8">
    <source>
        <dbReference type="Proteomes" id="UP000321764"/>
    </source>
</evidence>
<name>A0A5C8ZAH7_9GAMM</name>
<evidence type="ECO:0000256" key="5">
    <source>
        <dbReference type="ARBA" id="ARBA00023136"/>
    </source>
</evidence>
<dbReference type="PANTHER" id="PTHR30086:SF20">
    <property type="entry name" value="ARGININE EXPORTER PROTEIN ARGO-RELATED"/>
    <property type="match status" value="1"/>
</dbReference>
<proteinExistence type="predicted"/>
<keyword evidence="4 6" id="KW-1133">Transmembrane helix</keyword>
<keyword evidence="8" id="KW-1185">Reference proteome</keyword>
<dbReference type="GO" id="GO:0005886">
    <property type="term" value="C:plasma membrane"/>
    <property type="evidence" value="ECO:0007669"/>
    <property type="project" value="UniProtKB-SubCell"/>
</dbReference>
<comment type="subcellular location">
    <subcellularLocation>
        <location evidence="1">Cell membrane</location>
        <topology evidence="1">Multi-pass membrane protein</topology>
    </subcellularLocation>
</comment>
<feature type="transmembrane region" description="Helical" evidence="6">
    <location>
        <begin position="6"/>
        <end position="24"/>
    </location>
</feature>
<keyword evidence="3 6" id="KW-0812">Transmembrane</keyword>
<comment type="caution">
    <text evidence="7">The sequence shown here is derived from an EMBL/GenBank/DDBJ whole genome shotgun (WGS) entry which is preliminary data.</text>
</comment>
<sequence>MQVFWVGFSVSFGLIVAIGAQNAWVLGMSIRRHYPWLLATVCALIDSFLMATGTLFFHHLQQWLPNVVPWFTGLGIVLLLWLAFSAALRVWRGNSGLEASQTESISWQKALATVLLISLLNPHVYLDTVILVGSLASASSSPWLFWSGAASASTVWFFSLAAAGKPLKNFLKSPIRWRLFDGLICVVMCWAALGLWLGL</sequence>
<protein>
    <submittedName>
        <fullName evidence="7">Lysine transporter LysE</fullName>
    </submittedName>
</protein>
<dbReference type="Pfam" id="PF01810">
    <property type="entry name" value="LysE"/>
    <property type="match status" value="1"/>
</dbReference>
<feature type="transmembrane region" description="Helical" evidence="6">
    <location>
        <begin position="70"/>
        <end position="91"/>
    </location>
</feature>